<dbReference type="RefSeq" id="WP_395436653.1">
    <property type="nucleotide sequence ID" value="NZ_JBAWKC010000001.1"/>
</dbReference>
<organism evidence="7 8">
    <name type="scientific">Gaetbulibacter aquiaggeris</name>
    <dbReference type="NCBI Taxonomy" id="1735373"/>
    <lineage>
        <taxon>Bacteria</taxon>
        <taxon>Pseudomonadati</taxon>
        <taxon>Bacteroidota</taxon>
        <taxon>Flavobacteriia</taxon>
        <taxon>Flavobacteriales</taxon>
        <taxon>Flavobacteriaceae</taxon>
        <taxon>Gaetbulibacter</taxon>
    </lineage>
</organism>
<comment type="subcellular location">
    <subcellularLocation>
        <location evidence="1">Membrane</location>
        <topology evidence="1">Multi-pass membrane protein</topology>
    </subcellularLocation>
</comment>
<evidence type="ECO:0000256" key="4">
    <source>
        <dbReference type="ARBA" id="ARBA00023136"/>
    </source>
</evidence>
<dbReference type="Pfam" id="PF04932">
    <property type="entry name" value="Wzy_C"/>
    <property type="match status" value="1"/>
</dbReference>
<evidence type="ECO:0000256" key="1">
    <source>
        <dbReference type="ARBA" id="ARBA00004141"/>
    </source>
</evidence>
<keyword evidence="3 5" id="KW-1133">Transmembrane helix</keyword>
<evidence type="ECO:0000256" key="5">
    <source>
        <dbReference type="SAM" id="Phobius"/>
    </source>
</evidence>
<evidence type="ECO:0000313" key="8">
    <source>
        <dbReference type="Proteomes" id="UP001610104"/>
    </source>
</evidence>
<evidence type="ECO:0000256" key="2">
    <source>
        <dbReference type="ARBA" id="ARBA00022692"/>
    </source>
</evidence>
<evidence type="ECO:0000256" key="3">
    <source>
        <dbReference type="ARBA" id="ARBA00022989"/>
    </source>
</evidence>
<accession>A0ABW7MQB5</accession>
<dbReference type="InterPro" id="IPR007016">
    <property type="entry name" value="O-antigen_ligase-rel_domated"/>
</dbReference>
<evidence type="ECO:0000259" key="6">
    <source>
        <dbReference type="Pfam" id="PF04932"/>
    </source>
</evidence>
<name>A0ABW7MQB5_9FLAO</name>
<dbReference type="InterPro" id="IPR051533">
    <property type="entry name" value="WaaL-like"/>
</dbReference>
<feature type="transmembrane region" description="Helical" evidence="5">
    <location>
        <begin position="202"/>
        <end position="218"/>
    </location>
</feature>
<comment type="caution">
    <text evidence="7">The sequence shown here is derived from an EMBL/GenBank/DDBJ whole genome shotgun (WGS) entry which is preliminary data.</text>
</comment>
<feature type="transmembrane region" description="Helical" evidence="5">
    <location>
        <begin position="177"/>
        <end position="196"/>
    </location>
</feature>
<feature type="transmembrane region" description="Helical" evidence="5">
    <location>
        <begin position="145"/>
        <end position="165"/>
    </location>
</feature>
<proteinExistence type="predicted"/>
<evidence type="ECO:0000313" key="7">
    <source>
        <dbReference type="EMBL" id="MFH6767367.1"/>
    </source>
</evidence>
<protein>
    <submittedName>
        <fullName evidence="7">O-antigen ligase family protein</fullName>
    </submittedName>
</protein>
<dbReference type="PANTHER" id="PTHR37422:SF17">
    <property type="entry name" value="O-ANTIGEN LIGASE"/>
    <property type="match status" value="1"/>
</dbReference>
<dbReference type="EMBL" id="JBAWKC010000001">
    <property type="protein sequence ID" value="MFH6767367.1"/>
    <property type="molecule type" value="Genomic_DNA"/>
</dbReference>
<dbReference type="PANTHER" id="PTHR37422">
    <property type="entry name" value="TEICHURONIC ACID BIOSYNTHESIS PROTEIN TUAE"/>
    <property type="match status" value="1"/>
</dbReference>
<keyword evidence="4 5" id="KW-0472">Membrane</keyword>
<feature type="transmembrane region" description="Helical" evidence="5">
    <location>
        <begin position="42"/>
        <end position="60"/>
    </location>
</feature>
<reference evidence="7 8" key="1">
    <citation type="submission" date="2024-02" db="EMBL/GenBank/DDBJ databases">
        <title>A Gaetbulibacter species isolated from tidal flats and genomic insights of their niches.</title>
        <authorList>
            <person name="Ye Y."/>
        </authorList>
    </citation>
    <scope>NUCLEOTIDE SEQUENCE [LARGE SCALE GENOMIC DNA]</scope>
    <source>
        <strain evidence="7 8">KEM-8</strain>
    </source>
</reference>
<keyword evidence="7" id="KW-0436">Ligase</keyword>
<feature type="transmembrane region" description="Helical" evidence="5">
    <location>
        <begin position="6"/>
        <end position="30"/>
    </location>
</feature>
<sequence>MILFFLILLLLLSSKMMLFNLLIGGFIYIYKNKNIKIYKAKSIYMVVIIFFIIGISSITLTKRFLFEKDTRVNEIITKKEFGNSYPWTGSSIRLLQLRILKEQIEEDNIFWRGFGLFASRQNVKERHQEFDTYYTFHNYNYHNQYAQILSETGVFGLILLLAMILTAMIKAIRTNNFLFIMFCVTTTMIFFTESLLWRQQGLFVFTIFYCLIVSINLNKKALNSKIIL</sequence>
<keyword evidence="2 5" id="KW-0812">Transmembrane</keyword>
<dbReference type="GO" id="GO:0016874">
    <property type="term" value="F:ligase activity"/>
    <property type="evidence" value="ECO:0007669"/>
    <property type="project" value="UniProtKB-KW"/>
</dbReference>
<keyword evidence="8" id="KW-1185">Reference proteome</keyword>
<gene>
    <name evidence="7" type="ORF">V8G56_01360</name>
</gene>
<feature type="domain" description="O-antigen ligase-related" evidence="6">
    <location>
        <begin position="2"/>
        <end position="161"/>
    </location>
</feature>
<dbReference type="Proteomes" id="UP001610104">
    <property type="component" value="Unassembled WGS sequence"/>
</dbReference>